<proteinExistence type="predicted"/>
<dbReference type="Pfam" id="PF12802">
    <property type="entry name" value="MarR_2"/>
    <property type="match status" value="1"/>
</dbReference>
<evidence type="ECO:0000313" key="2">
    <source>
        <dbReference type="EMBL" id="MER6270879.1"/>
    </source>
</evidence>
<accession>A0ABV1TLI7</accession>
<gene>
    <name evidence="2" type="ORF">ABT211_26835</name>
</gene>
<dbReference type="Gene3D" id="1.10.10.10">
    <property type="entry name" value="Winged helix-like DNA-binding domain superfamily/Winged helix DNA-binding domain"/>
    <property type="match status" value="1"/>
</dbReference>
<feature type="domain" description="HTH marR-type" evidence="1">
    <location>
        <begin position="1"/>
        <end position="139"/>
    </location>
</feature>
<dbReference type="EMBL" id="JBEOZM010000013">
    <property type="protein sequence ID" value="MER6270879.1"/>
    <property type="molecule type" value="Genomic_DNA"/>
</dbReference>
<dbReference type="PANTHER" id="PTHR33164">
    <property type="entry name" value="TRANSCRIPTIONAL REGULATOR, MARR FAMILY"/>
    <property type="match status" value="1"/>
</dbReference>
<protein>
    <submittedName>
        <fullName evidence="2">MarR family transcriptional regulator</fullName>
    </submittedName>
</protein>
<organism evidence="2 3">
    <name type="scientific">Streptomyces sp. 900105755</name>
    <dbReference type="NCBI Taxonomy" id="3154389"/>
    <lineage>
        <taxon>Bacteria</taxon>
        <taxon>Bacillati</taxon>
        <taxon>Actinomycetota</taxon>
        <taxon>Actinomycetes</taxon>
        <taxon>Kitasatosporales</taxon>
        <taxon>Streptomycetaceae</taxon>
        <taxon>Streptomyces</taxon>
    </lineage>
</organism>
<comment type="caution">
    <text evidence="2">The sequence shown here is derived from an EMBL/GenBank/DDBJ whole genome shotgun (WGS) entry which is preliminary data.</text>
</comment>
<dbReference type="PROSITE" id="PS50995">
    <property type="entry name" value="HTH_MARR_2"/>
    <property type="match status" value="1"/>
</dbReference>
<dbReference type="SUPFAM" id="SSF46785">
    <property type="entry name" value="Winged helix' DNA-binding domain"/>
    <property type="match status" value="1"/>
</dbReference>
<dbReference type="Proteomes" id="UP001490365">
    <property type="component" value="Unassembled WGS sequence"/>
</dbReference>
<dbReference type="InterPro" id="IPR000835">
    <property type="entry name" value="HTH_MarR-typ"/>
</dbReference>
<sequence>MSTQLLFDHPACVMTHLSAHVQEQLVDVLAPLGIHPRQFGLLNLLTEEDGRSQHQLAGPLNVHRNVMVGLVDELERRGLVERRRHPTDRRAHAVHLLPAGRSLHAEAEALVSGFEDRLLGGLEPDEAQTFVTLLKRVFVHAGLDHDLHPGLLASGAALTEHR</sequence>
<keyword evidence="3" id="KW-1185">Reference proteome</keyword>
<name>A0ABV1TLI7_9ACTN</name>
<dbReference type="SMART" id="SM00347">
    <property type="entry name" value="HTH_MARR"/>
    <property type="match status" value="1"/>
</dbReference>
<dbReference type="InterPro" id="IPR039422">
    <property type="entry name" value="MarR/SlyA-like"/>
</dbReference>
<dbReference type="PANTHER" id="PTHR33164:SF43">
    <property type="entry name" value="HTH-TYPE TRANSCRIPTIONAL REPRESSOR YETL"/>
    <property type="match status" value="1"/>
</dbReference>
<reference evidence="2 3" key="1">
    <citation type="submission" date="2024-06" db="EMBL/GenBank/DDBJ databases">
        <title>The Natural Products Discovery Center: Release of the First 8490 Sequenced Strains for Exploring Actinobacteria Biosynthetic Diversity.</title>
        <authorList>
            <person name="Kalkreuter E."/>
            <person name="Kautsar S.A."/>
            <person name="Yang D."/>
            <person name="Bader C.D."/>
            <person name="Teijaro C.N."/>
            <person name="Fluegel L."/>
            <person name="Davis C.M."/>
            <person name="Simpson J.R."/>
            <person name="Lauterbach L."/>
            <person name="Steele A.D."/>
            <person name="Gui C."/>
            <person name="Meng S."/>
            <person name="Li G."/>
            <person name="Viehrig K."/>
            <person name="Ye F."/>
            <person name="Su P."/>
            <person name="Kiefer A.F."/>
            <person name="Nichols A."/>
            <person name="Cepeda A.J."/>
            <person name="Yan W."/>
            <person name="Fan B."/>
            <person name="Jiang Y."/>
            <person name="Adhikari A."/>
            <person name="Zheng C.-J."/>
            <person name="Schuster L."/>
            <person name="Cowan T.M."/>
            <person name="Smanski M.J."/>
            <person name="Chevrette M.G."/>
            <person name="De Carvalho L.P.S."/>
            <person name="Shen B."/>
        </authorList>
    </citation>
    <scope>NUCLEOTIDE SEQUENCE [LARGE SCALE GENOMIC DNA]</scope>
    <source>
        <strain evidence="2 3">NPDC001694</strain>
    </source>
</reference>
<dbReference type="RefSeq" id="WP_351959298.1">
    <property type="nucleotide sequence ID" value="NZ_JBEOZM010000013.1"/>
</dbReference>
<evidence type="ECO:0000313" key="3">
    <source>
        <dbReference type="Proteomes" id="UP001490365"/>
    </source>
</evidence>
<dbReference type="PRINTS" id="PR00598">
    <property type="entry name" value="HTHMARR"/>
</dbReference>
<evidence type="ECO:0000259" key="1">
    <source>
        <dbReference type="PROSITE" id="PS50995"/>
    </source>
</evidence>
<dbReference type="InterPro" id="IPR036388">
    <property type="entry name" value="WH-like_DNA-bd_sf"/>
</dbReference>
<dbReference type="InterPro" id="IPR036390">
    <property type="entry name" value="WH_DNA-bd_sf"/>
</dbReference>